<sequence length="90" mass="9302">LTGSTVTGTAARAGLLRERHPGTLAEAMEGFGVAEAAAAHGVPVLELRAVSNPVGPRDRAAWRIGEALAALTDAVGKLAPVLESWKPHER</sequence>
<evidence type="ECO:0000313" key="1">
    <source>
        <dbReference type="EMBL" id="NEB14311.1"/>
    </source>
</evidence>
<dbReference type="InterPro" id="IPR035994">
    <property type="entry name" value="Nucleoside_phosphorylase_sf"/>
</dbReference>
<dbReference type="SUPFAM" id="SSF53167">
    <property type="entry name" value="Purine and uridine phosphorylases"/>
    <property type="match status" value="1"/>
</dbReference>
<comment type="caution">
    <text evidence="1">The sequence shown here is derived from an EMBL/GenBank/DDBJ whole genome shotgun (WGS) entry which is preliminary data.</text>
</comment>
<dbReference type="GO" id="GO:0005829">
    <property type="term" value="C:cytosol"/>
    <property type="evidence" value="ECO:0007669"/>
    <property type="project" value="TreeGrafter"/>
</dbReference>
<dbReference type="EMBL" id="JAAGMA010000973">
    <property type="protein sequence ID" value="NEB14311.1"/>
    <property type="molecule type" value="Genomic_DNA"/>
</dbReference>
<proteinExistence type="predicted"/>
<accession>A0A7K3PYC9</accession>
<dbReference type="Gene3D" id="3.40.50.1580">
    <property type="entry name" value="Nucleoside phosphorylase domain"/>
    <property type="match status" value="1"/>
</dbReference>
<dbReference type="PANTHER" id="PTHR46832">
    <property type="entry name" value="5'-METHYLTHIOADENOSINE/S-ADENOSYLHOMOCYSTEINE NUCLEOSIDASE"/>
    <property type="match status" value="1"/>
</dbReference>
<dbReference type="GO" id="GO:0009116">
    <property type="term" value="P:nucleoside metabolic process"/>
    <property type="evidence" value="ECO:0007669"/>
    <property type="project" value="InterPro"/>
</dbReference>
<keyword evidence="1" id="KW-0378">Hydrolase</keyword>
<reference evidence="1 2" key="1">
    <citation type="submission" date="2020-01" db="EMBL/GenBank/DDBJ databases">
        <title>Insect and environment-associated Actinomycetes.</title>
        <authorList>
            <person name="Currrie C."/>
            <person name="Chevrette M."/>
            <person name="Carlson C."/>
            <person name="Stubbendieck R."/>
            <person name="Wendt-Pienkowski E."/>
        </authorList>
    </citation>
    <scope>NUCLEOTIDE SEQUENCE [LARGE SCALE GENOMIC DNA]</scope>
    <source>
        <strain evidence="1 2">SID14163</strain>
    </source>
</reference>
<dbReference type="GO" id="GO:0008930">
    <property type="term" value="F:methylthioadenosine nucleosidase activity"/>
    <property type="evidence" value="ECO:0007669"/>
    <property type="project" value="TreeGrafter"/>
</dbReference>
<evidence type="ECO:0000313" key="2">
    <source>
        <dbReference type="Proteomes" id="UP000470446"/>
    </source>
</evidence>
<dbReference type="GO" id="GO:0019284">
    <property type="term" value="P:L-methionine salvage from S-adenosylmethionine"/>
    <property type="evidence" value="ECO:0007669"/>
    <property type="project" value="TreeGrafter"/>
</dbReference>
<feature type="non-terminal residue" evidence="1">
    <location>
        <position position="1"/>
    </location>
</feature>
<dbReference type="Proteomes" id="UP000470446">
    <property type="component" value="Unassembled WGS sequence"/>
</dbReference>
<protein>
    <submittedName>
        <fullName evidence="1">Futalosine hydrolase</fullName>
    </submittedName>
</protein>
<organism evidence="1 2">
    <name type="scientific">Streptomyces coelicoflavus</name>
    <dbReference type="NCBI Taxonomy" id="285562"/>
    <lineage>
        <taxon>Bacteria</taxon>
        <taxon>Bacillati</taxon>
        <taxon>Actinomycetota</taxon>
        <taxon>Actinomycetes</taxon>
        <taxon>Kitasatosporales</taxon>
        <taxon>Streptomycetaceae</taxon>
        <taxon>Streptomyces</taxon>
    </lineage>
</organism>
<dbReference type="PANTHER" id="PTHR46832:SF2">
    <property type="entry name" value="FUTALOSINE HYDROLASE"/>
    <property type="match status" value="1"/>
</dbReference>
<dbReference type="AlphaFoldDB" id="A0A7K3PYC9"/>
<name>A0A7K3PYC9_9ACTN</name>
<dbReference type="GO" id="GO:0008782">
    <property type="term" value="F:adenosylhomocysteine nucleosidase activity"/>
    <property type="evidence" value="ECO:0007669"/>
    <property type="project" value="TreeGrafter"/>
</dbReference>
<gene>
    <name evidence="1" type="ORF">G3I32_36720</name>
</gene>